<dbReference type="SUPFAM" id="SSF47616">
    <property type="entry name" value="GST C-terminal domain-like"/>
    <property type="match status" value="1"/>
</dbReference>
<dbReference type="SFLD" id="SFLDS00019">
    <property type="entry name" value="Glutathione_Transferase_(cytos"/>
    <property type="match status" value="1"/>
</dbReference>
<feature type="domain" description="GST N-terminal" evidence="3">
    <location>
        <begin position="1"/>
        <end position="82"/>
    </location>
</feature>
<evidence type="ECO:0000313" key="5">
    <source>
        <dbReference type="EMBL" id="QDO96815.1"/>
    </source>
</evidence>
<dbReference type="EMBL" id="CP041636">
    <property type="protein sequence ID" value="QDO96815.1"/>
    <property type="molecule type" value="Genomic_DNA"/>
</dbReference>
<evidence type="ECO:0000313" key="6">
    <source>
        <dbReference type="Proteomes" id="UP000317496"/>
    </source>
</evidence>
<dbReference type="SUPFAM" id="SSF52833">
    <property type="entry name" value="Thioredoxin-like"/>
    <property type="match status" value="1"/>
</dbReference>
<dbReference type="InterPro" id="IPR004045">
    <property type="entry name" value="Glutathione_S-Trfase_N"/>
</dbReference>
<evidence type="ECO:0000259" key="3">
    <source>
        <dbReference type="PROSITE" id="PS50404"/>
    </source>
</evidence>
<dbReference type="Pfam" id="PF13410">
    <property type="entry name" value="GST_C_2"/>
    <property type="match status" value="1"/>
</dbReference>
<dbReference type="FunFam" id="3.40.30.10:FF:000039">
    <property type="entry name" value="Glutathione S-transferase domain"/>
    <property type="match status" value="1"/>
</dbReference>
<dbReference type="PROSITE" id="PS50405">
    <property type="entry name" value="GST_CTER"/>
    <property type="match status" value="1"/>
</dbReference>
<dbReference type="InterPro" id="IPR036249">
    <property type="entry name" value="Thioredoxin-like_sf"/>
</dbReference>
<dbReference type="PANTHER" id="PTHR44051:SF19">
    <property type="entry name" value="DISULFIDE-BOND OXIDOREDUCTASE YFCG"/>
    <property type="match status" value="1"/>
</dbReference>
<dbReference type="InterPro" id="IPR036282">
    <property type="entry name" value="Glutathione-S-Trfase_C_sf"/>
</dbReference>
<dbReference type="Proteomes" id="UP000317496">
    <property type="component" value="Chromosome"/>
</dbReference>
<organism evidence="5 6">
    <name type="scientific">Ferrovibrio terrae</name>
    <dbReference type="NCBI Taxonomy" id="2594003"/>
    <lineage>
        <taxon>Bacteria</taxon>
        <taxon>Pseudomonadati</taxon>
        <taxon>Pseudomonadota</taxon>
        <taxon>Alphaproteobacteria</taxon>
        <taxon>Rhodospirillales</taxon>
        <taxon>Rhodospirillaceae</taxon>
        <taxon>Ferrovibrio</taxon>
    </lineage>
</organism>
<dbReference type="RefSeq" id="WP_144067796.1">
    <property type="nucleotide sequence ID" value="NZ_CP041636.1"/>
</dbReference>
<evidence type="ECO:0000256" key="1">
    <source>
        <dbReference type="ARBA" id="ARBA00007409"/>
    </source>
</evidence>
<dbReference type="InterPro" id="IPR040079">
    <property type="entry name" value="Glutathione_S-Trfase"/>
</dbReference>
<reference evidence="5 6" key="1">
    <citation type="submission" date="2019-07" db="EMBL/GenBank/DDBJ databases">
        <title>Genome sequencing for Ferrovibrio sp. K5.</title>
        <authorList>
            <person name="Park S.-J."/>
        </authorList>
    </citation>
    <scope>NUCLEOTIDE SEQUENCE [LARGE SCALE GENOMIC DNA]</scope>
    <source>
        <strain evidence="5 6">K5</strain>
    </source>
</reference>
<comment type="similarity">
    <text evidence="1">Belongs to the GST superfamily.</text>
</comment>
<dbReference type="KEGG" id="fer:FNB15_05785"/>
<dbReference type="Gene3D" id="1.20.1050.10">
    <property type="match status" value="1"/>
</dbReference>
<proteinExistence type="inferred from homology"/>
<keyword evidence="6" id="KW-1185">Reference proteome</keyword>
<feature type="domain" description="GST C-terminal" evidence="4">
    <location>
        <begin position="89"/>
        <end position="208"/>
    </location>
</feature>
<dbReference type="SFLD" id="SFLDG00358">
    <property type="entry name" value="Main_(cytGST)"/>
    <property type="match status" value="1"/>
</dbReference>
<sequence>MLKIWGRASSVNVQKVLWAADELGLAYEHIVVGGKFGGNDTPEYRAMNPNGLVPVLQDTDGGIHWESNSMVRYLAARYDASGAGLWLADPAARSQADRWMDWASSLLGEPMRVLFWGFVRDPVNADLNAMTKAEMQAAEYWARLDTHLADRAFVAGDRLTIGDIPAACQLHRWLSFPITRPTLPNLLAWHGRMTGRAGYRAHVMPPME</sequence>
<evidence type="ECO:0000259" key="4">
    <source>
        <dbReference type="PROSITE" id="PS50405"/>
    </source>
</evidence>
<protein>
    <submittedName>
        <fullName evidence="5">Glutathione S-transferase family protein</fullName>
    </submittedName>
</protein>
<dbReference type="SFLD" id="SFLDG01150">
    <property type="entry name" value="Main.1:_Beta-like"/>
    <property type="match status" value="1"/>
</dbReference>
<dbReference type="AlphaFoldDB" id="A0A516GZ97"/>
<evidence type="ECO:0000256" key="2">
    <source>
        <dbReference type="ARBA" id="ARBA00022679"/>
    </source>
</evidence>
<dbReference type="PROSITE" id="PS50404">
    <property type="entry name" value="GST_NTER"/>
    <property type="match status" value="1"/>
</dbReference>
<dbReference type="OrthoDB" id="9810080at2"/>
<dbReference type="Pfam" id="PF13409">
    <property type="entry name" value="GST_N_2"/>
    <property type="match status" value="1"/>
</dbReference>
<dbReference type="PANTHER" id="PTHR44051">
    <property type="entry name" value="GLUTATHIONE S-TRANSFERASE-RELATED"/>
    <property type="match status" value="1"/>
</dbReference>
<dbReference type="Gene3D" id="3.40.30.10">
    <property type="entry name" value="Glutaredoxin"/>
    <property type="match status" value="1"/>
</dbReference>
<dbReference type="GO" id="GO:0016740">
    <property type="term" value="F:transferase activity"/>
    <property type="evidence" value="ECO:0007669"/>
    <property type="project" value="UniProtKB-KW"/>
</dbReference>
<gene>
    <name evidence="5" type="ORF">FNB15_05785</name>
</gene>
<dbReference type="InterPro" id="IPR010987">
    <property type="entry name" value="Glutathione-S-Trfase_C-like"/>
</dbReference>
<keyword evidence="2 5" id="KW-0808">Transferase</keyword>
<accession>A0A516GZ97</accession>
<dbReference type="CDD" id="cd03047">
    <property type="entry name" value="GST_N_2"/>
    <property type="match status" value="1"/>
</dbReference>
<name>A0A516GZ97_9PROT</name>